<sequence length="166" mass="19445">MLINVQEEYKEAIMQYRLEHLDEAVICGSGDLQNYEHYEDWKKWIDCHEQKQTLPEGRVCARQYLFVEDHQLLGMVNIRLELNDYLFQYGGHIGYSIARNQRGKGYGKKMLKEALAICRRFAIHDVLLVAKKDNLASIHTILSNGGVFENEVKDGKEILKRYFIHI</sequence>
<dbReference type="InterPro" id="IPR000182">
    <property type="entry name" value="GNAT_dom"/>
</dbReference>
<keyword evidence="2" id="KW-0808">Transferase</keyword>
<proteinExistence type="predicted"/>
<dbReference type="KEGG" id="ehn:H9Q80_15165"/>
<feature type="domain" description="N-acetyltransferase" evidence="1">
    <location>
        <begin position="1"/>
        <end position="165"/>
    </location>
</feature>
<dbReference type="Gene3D" id="3.40.630.30">
    <property type="match status" value="1"/>
</dbReference>
<dbReference type="SUPFAM" id="SSF55729">
    <property type="entry name" value="Acyl-CoA N-acyltransferases (Nat)"/>
    <property type="match status" value="1"/>
</dbReference>
<dbReference type="PANTHER" id="PTHR39173:SF1">
    <property type="entry name" value="ACETYLTRANSFERASE"/>
    <property type="match status" value="1"/>
</dbReference>
<dbReference type="InterPro" id="IPR016181">
    <property type="entry name" value="Acyl_CoA_acyltransferase"/>
</dbReference>
<evidence type="ECO:0000313" key="2">
    <source>
        <dbReference type="EMBL" id="QNM11572.1"/>
    </source>
</evidence>
<dbReference type="Pfam" id="PF00583">
    <property type="entry name" value="Acetyltransf_1"/>
    <property type="match status" value="1"/>
</dbReference>
<evidence type="ECO:0000259" key="1">
    <source>
        <dbReference type="PROSITE" id="PS51186"/>
    </source>
</evidence>
<name>A0A7G9GL90_9FIRM</name>
<evidence type="ECO:0000313" key="3">
    <source>
        <dbReference type="Proteomes" id="UP000515856"/>
    </source>
</evidence>
<dbReference type="RefSeq" id="WP_117452411.1">
    <property type="nucleotide sequence ID" value="NZ_CP060636.1"/>
</dbReference>
<dbReference type="GO" id="GO:0016747">
    <property type="term" value="F:acyltransferase activity, transferring groups other than amino-acyl groups"/>
    <property type="evidence" value="ECO:0007669"/>
    <property type="project" value="InterPro"/>
</dbReference>
<keyword evidence="3" id="KW-1185">Reference proteome</keyword>
<dbReference type="AlphaFoldDB" id="A0A7G9GL90"/>
<gene>
    <name evidence="2" type="ORF">H9Q80_15165</name>
</gene>
<accession>A0A7G9GL90</accession>
<dbReference type="CDD" id="cd04301">
    <property type="entry name" value="NAT_SF"/>
    <property type="match status" value="1"/>
</dbReference>
<dbReference type="PROSITE" id="PS51186">
    <property type="entry name" value="GNAT"/>
    <property type="match status" value="1"/>
</dbReference>
<dbReference type="Proteomes" id="UP000515856">
    <property type="component" value="Chromosome"/>
</dbReference>
<protein>
    <submittedName>
        <fullName evidence="2">GNAT family N-acetyltransferase</fullName>
    </submittedName>
</protein>
<reference evidence="2 3" key="1">
    <citation type="submission" date="2020-08" db="EMBL/GenBank/DDBJ databases">
        <authorList>
            <person name="Liu C."/>
            <person name="Sun Q."/>
        </authorList>
    </citation>
    <scope>NUCLEOTIDE SEQUENCE [LARGE SCALE GENOMIC DNA]</scope>
    <source>
        <strain evidence="2 3">NSJ-61</strain>
    </source>
</reference>
<dbReference type="EMBL" id="CP060636">
    <property type="protein sequence ID" value="QNM11572.1"/>
    <property type="molecule type" value="Genomic_DNA"/>
</dbReference>
<dbReference type="PANTHER" id="PTHR39173">
    <property type="entry name" value="ACETYLTRANSFERASE"/>
    <property type="match status" value="1"/>
</dbReference>
<organism evidence="2 3">
    <name type="scientific">[Eubacterium] hominis</name>
    <dbReference type="NCBI Taxonomy" id="2764325"/>
    <lineage>
        <taxon>Bacteria</taxon>
        <taxon>Bacillati</taxon>
        <taxon>Bacillota</taxon>
        <taxon>Erysipelotrichia</taxon>
        <taxon>Erysipelotrichales</taxon>
        <taxon>Erysipelotrichaceae</taxon>
        <taxon>Amedibacillus</taxon>
    </lineage>
</organism>